<keyword evidence="1" id="KW-0812">Transmembrane</keyword>
<accession>A0A127M7C4</accession>
<dbReference type="SUPFAM" id="SSF52540">
    <property type="entry name" value="P-loop containing nucleoside triphosphate hydrolases"/>
    <property type="match status" value="1"/>
</dbReference>
<dbReference type="AlphaFoldDB" id="A0A127M7C4"/>
<dbReference type="InterPro" id="IPR027417">
    <property type="entry name" value="P-loop_NTPase"/>
</dbReference>
<dbReference type="RefSeq" id="WP_008248744.1">
    <property type="nucleotide sequence ID" value="NZ_CP014544.1"/>
</dbReference>
<dbReference type="EMBL" id="CP014544">
    <property type="protein sequence ID" value="AMO69132.1"/>
    <property type="molecule type" value="Genomic_DNA"/>
</dbReference>
<evidence type="ECO:0000313" key="2">
    <source>
        <dbReference type="EMBL" id="AMO69132.1"/>
    </source>
</evidence>
<dbReference type="InterPro" id="IPR052736">
    <property type="entry name" value="Stf3_sulfotransferase"/>
</dbReference>
<sequence length="378" mass="45276">MYFDIEYYWRVLRHVWSLKVWRGRRRMLFRLVFLVPLITLIHGLCFVLDYLFFPRLWRQKIRQPVFVVGHARSGSTLIHRLLAADGETFSYFLYWETFFPSLLQKKIIRGLGWVDQYVFGGPIKKRLMAWDEKTFGKYRHIHDMSLWNSEEDQFVMRGAFLTQQWALDVPMMDVIDLFHVDEMPVKKRRRWLRHYRECVKRQLLLNGGSGIHLSKNPVMSGWVESLIETFPDARIAVVVRDPRECIPSVLKLVEVSWRAKGWRREDYDASLRALTEVSFETFQHPRQVLARHPNTPQIVLDYRQLTRQPRSTVLQVYEAFNMTVSPEFDRYLLAQEDKERSHSTRFAYSIDDYELSPERIEKELAVFFDDFAWPQATQ</sequence>
<dbReference type="STRING" id="1470434.AZF00_12820"/>
<dbReference type="Pfam" id="PF13469">
    <property type="entry name" value="Sulfotransfer_3"/>
    <property type="match status" value="1"/>
</dbReference>
<dbReference type="Proteomes" id="UP000074119">
    <property type="component" value="Chromosome"/>
</dbReference>
<keyword evidence="1" id="KW-0472">Membrane</keyword>
<evidence type="ECO:0000256" key="1">
    <source>
        <dbReference type="SAM" id="Phobius"/>
    </source>
</evidence>
<reference evidence="2 3" key="1">
    <citation type="submission" date="2015-12" db="EMBL/GenBank/DDBJ databases">
        <authorList>
            <person name="Shamseldin A."/>
            <person name="Moawad H."/>
            <person name="Abd El-Rahim W.M."/>
            <person name="Sadowsky M.J."/>
        </authorList>
    </citation>
    <scope>NUCLEOTIDE SEQUENCE [LARGE SCALE GENOMIC DNA]</scope>
    <source>
        <strain evidence="2 3">SM2</strain>
    </source>
</reference>
<keyword evidence="1" id="KW-1133">Transmembrane helix</keyword>
<gene>
    <name evidence="2" type="ORF">AZF00_12820</name>
</gene>
<feature type="transmembrane region" description="Helical" evidence="1">
    <location>
        <begin position="28"/>
        <end position="53"/>
    </location>
</feature>
<organism evidence="2 3">
    <name type="scientific">Zhongshania aliphaticivorans</name>
    <dbReference type="NCBI Taxonomy" id="1470434"/>
    <lineage>
        <taxon>Bacteria</taxon>
        <taxon>Pseudomonadati</taxon>
        <taxon>Pseudomonadota</taxon>
        <taxon>Gammaproteobacteria</taxon>
        <taxon>Cellvibrionales</taxon>
        <taxon>Spongiibacteraceae</taxon>
        <taxon>Zhongshania</taxon>
    </lineage>
</organism>
<proteinExistence type="predicted"/>
<evidence type="ECO:0000313" key="3">
    <source>
        <dbReference type="Proteomes" id="UP000074119"/>
    </source>
</evidence>
<dbReference type="Gene3D" id="3.40.50.300">
    <property type="entry name" value="P-loop containing nucleotide triphosphate hydrolases"/>
    <property type="match status" value="1"/>
</dbReference>
<dbReference type="PANTHER" id="PTHR36451:SF1">
    <property type="entry name" value="OMEGA-HYDROXY-BETA-DIHYDROMENAQUINONE-9 SULFOTRANSFERASE STF3"/>
    <property type="match status" value="1"/>
</dbReference>
<protein>
    <recommendedName>
        <fullName evidence="4">Sulfotransferase</fullName>
    </recommendedName>
</protein>
<dbReference type="PANTHER" id="PTHR36451">
    <property type="entry name" value="PAPS-DEPENDENT SULFOTRANSFERASE STF3"/>
    <property type="match status" value="1"/>
</dbReference>
<dbReference type="KEGG" id="zal:AZF00_12820"/>
<name>A0A127M7C4_9GAMM</name>
<evidence type="ECO:0008006" key="4">
    <source>
        <dbReference type="Google" id="ProtNLM"/>
    </source>
</evidence>